<evidence type="ECO:0000313" key="2">
    <source>
        <dbReference type="EMBL" id="KAK3255323.1"/>
    </source>
</evidence>
<feature type="region of interest" description="Disordered" evidence="1">
    <location>
        <begin position="247"/>
        <end position="297"/>
    </location>
</feature>
<evidence type="ECO:0000256" key="1">
    <source>
        <dbReference type="SAM" id="MobiDB-lite"/>
    </source>
</evidence>
<protein>
    <submittedName>
        <fullName evidence="2">Uncharacterized protein</fullName>
    </submittedName>
</protein>
<dbReference type="EMBL" id="LGRX02022733">
    <property type="protein sequence ID" value="KAK3255323.1"/>
    <property type="molecule type" value="Genomic_DNA"/>
</dbReference>
<feature type="non-terminal residue" evidence="2">
    <location>
        <position position="1"/>
    </location>
</feature>
<keyword evidence="3" id="KW-1185">Reference proteome</keyword>
<reference evidence="2 3" key="1">
    <citation type="journal article" date="2015" name="Genome Biol. Evol.">
        <title>Comparative Genomics of a Bacterivorous Green Alga Reveals Evolutionary Causalities and Consequences of Phago-Mixotrophic Mode of Nutrition.</title>
        <authorList>
            <person name="Burns J.A."/>
            <person name="Paasch A."/>
            <person name="Narechania A."/>
            <person name="Kim E."/>
        </authorList>
    </citation>
    <scope>NUCLEOTIDE SEQUENCE [LARGE SCALE GENOMIC DNA]</scope>
    <source>
        <strain evidence="2 3">PLY_AMNH</strain>
    </source>
</reference>
<dbReference type="AlphaFoldDB" id="A0AAE0F926"/>
<proteinExistence type="predicted"/>
<sequence length="429" mass="45307">APRPAEPGPEQFAAWFKEEDLRGLRQAVRGLQSLLPDRRAEASLPPSPQALDALDVVEYVGESAVERLRAAAEYLYRIAQERKCHVRAVQDEWLTEPSARQAAAATCAGQASTGPQQGPQADHQEEALDLSVELAVDAGRRGSLLVWQIRLNVSPVYRSIAGASAITSVRACGSGLLPLKIDPSQARRPSPLCAHAVVGFTLKIDPSQLAGHHPQAPHASGLFATAACRHVGGHSCRWGVTVVGQASGPAAGREDGRLGGSSPPPVSRRWVPLLDPQPPWLPLQHGRGAQCPQEMPTPAWQGRAVSLRDAPPAQQGRAVSSEMLHASMAGARSVPQRCSTSARQGRVSLRDAPHPGAAAAKPGCMQQVQECLAEVATGRCERVDLRRCLVGPTECEELGTVLGASGAVLSVDLRGNPAVDAAALTLLMQ</sequence>
<dbReference type="Proteomes" id="UP001190700">
    <property type="component" value="Unassembled WGS sequence"/>
</dbReference>
<gene>
    <name evidence="2" type="ORF">CYMTET_35489</name>
</gene>
<comment type="caution">
    <text evidence="2">The sequence shown here is derived from an EMBL/GenBank/DDBJ whole genome shotgun (WGS) entry which is preliminary data.</text>
</comment>
<evidence type="ECO:0000313" key="3">
    <source>
        <dbReference type="Proteomes" id="UP001190700"/>
    </source>
</evidence>
<feature type="non-terminal residue" evidence="2">
    <location>
        <position position="429"/>
    </location>
</feature>
<accession>A0AAE0F926</accession>
<name>A0AAE0F926_9CHLO</name>
<organism evidence="2 3">
    <name type="scientific">Cymbomonas tetramitiformis</name>
    <dbReference type="NCBI Taxonomy" id="36881"/>
    <lineage>
        <taxon>Eukaryota</taxon>
        <taxon>Viridiplantae</taxon>
        <taxon>Chlorophyta</taxon>
        <taxon>Pyramimonadophyceae</taxon>
        <taxon>Pyramimonadales</taxon>
        <taxon>Pyramimonadaceae</taxon>
        <taxon>Cymbomonas</taxon>
    </lineage>
</organism>